<feature type="non-terminal residue" evidence="2">
    <location>
        <position position="1"/>
    </location>
</feature>
<gene>
    <name evidence="2" type="ORF">M9458_032336</name>
</gene>
<protein>
    <submittedName>
        <fullName evidence="2">Uncharacterized protein</fullName>
    </submittedName>
</protein>
<reference evidence="2 3" key="1">
    <citation type="submission" date="2024-05" db="EMBL/GenBank/DDBJ databases">
        <title>Genome sequencing and assembly of Indian major carp, Cirrhinus mrigala (Hamilton, 1822).</title>
        <authorList>
            <person name="Mohindra V."/>
            <person name="Chowdhury L.M."/>
            <person name="Lal K."/>
            <person name="Jena J.K."/>
        </authorList>
    </citation>
    <scope>NUCLEOTIDE SEQUENCE [LARGE SCALE GENOMIC DNA]</scope>
    <source>
        <strain evidence="2">CM1030</strain>
        <tissue evidence="2">Blood</tissue>
    </source>
</reference>
<evidence type="ECO:0000256" key="1">
    <source>
        <dbReference type="SAM" id="MobiDB-lite"/>
    </source>
</evidence>
<keyword evidence="3" id="KW-1185">Reference proteome</keyword>
<dbReference type="Gene3D" id="3.40.50.1820">
    <property type="entry name" value="alpha/beta hydrolase"/>
    <property type="match status" value="1"/>
</dbReference>
<feature type="region of interest" description="Disordered" evidence="1">
    <location>
        <begin position="17"/>
        <end position="40"/>
    </location>
</feature>
<organism evidence="2 3">
    <name type="scientific">Cirrhinus mrigala</name>
    <name type="common">Mrigala</name>
    <dbReference type="NCBI Taxonomy" id="683832"/>
    <lineage>
        <taxon>Eukaryota</taxon>
        <taxon>Metazoa</taxon>
        <taxon>Chordata</taxon>
        <taxon>Craniata</taxon>
        <taxon>Vertebrata</taxon>
        <taxon>Euteleostomi</taxon>
        <taxon>Actinopterygii</taxon>
        <taxon>Neopterygii</taxon>
        <taxon>Teleostei</taxon>
        <taxon>Ostariophysi</taxon>
        <taxon>Cypriniformes</taxon>
        <taxon>Cyprinidae</taxon>
        <taxon>Labeoninae</taxon>
        <taxon>Labeonini</taxon>
        <taxon>Cirrhinus</taxon>
    </lineage>
</organism>
<feature type="region of interest" description="Disordered" evidence="1">
    <location>
        <begin position="125"/>
        <end position="162"/>
    </location>
</feature>
<feature type="non-terminal residue" evidence="2">
    <location>
        <position position="194"/>
    </location>
</feature>
<name>A0ABD0PE06_CIRMR</name>
<dbReference type="InterPro" id="IPR029058">
    <property type="entry name" value="AB_hydrolase_fold"/>
</dbReference>
<evidence type="ECO:0000313" key="2">
    <source>
        <dbReference type="EMBL" id="KAL0172025.1"/>
    </source>
</evidence>
<proteinExistence type="predicted"/>
<dbReference type="Proteomes" id="UP001529510">
    <property type="component" value="Unassembled WGS sequence"/>
</dbReference>
<dbReference type="PANTHER" id="PTHR23025:SF1">
    <property type="entry name" value="HORMONE-SENSITIVE LIPASE"/>
    <property type="match status" value="1"/>
</dbReference>
<comment type="caution">
    <text evidence="2">The sequence shown here is derived from an EMBL/GenBank/DDBJ whole genome shotgun (WGS) entry which is preliminary data.</text>
</comment>
<dbReference type="AlphaFoldDB" id="A0ABD0PE06"/>
<evidence type="ECO:0000313" key="3">
    <source>
        <dbReference type="Proteomes" id="UP001529510"/>
    </source>
</evidence>
<dbReference type="EMBL" id="JAMKFB020000016">
    <property type="protein sequence ID" value="KAL0172025.1"/>
    <property type="molecule type" value="Genomic_DNA"/>
</dbReference>
<dbReference type="PANTHER" id="PTHR23025">
    <property type="entry name" value="TRIACYLGLYCEROL LIPASE"/>
    <property type="match status" value="1"/>
</dbReference>
<sequence>DVSFFLCKEVDPSVTESFSSVAIPPPAGEEDSEEPREFPEGFEPLRSEQLAEMNVQSSPIVRNPYIMLKGLPPIHIVACHLDPMLDDSVMFAKRLRNMTFLTASSTREAANVCMERIRDVFTMKDPPPEMRKHRKLERTNQKPSATKRDHTQLSQVTVQEEEEEEEEGLRGLLVFTLPLILKLKRFQLRFWTGS</sequence>
<accession>A0ABD0PE06</accession>